<dbReference type="UniPathway" id="UPA00219"/>
<dbReference type="SUPFAM" id="SSF141523">
    <property type="entry name" value="L,D-transpeptidase catalytic domain-like"/>
    <property type="match status" value="1"/>
</dbReference>
<evidence type="ECO:0000313" key="10">
    <source>
        <dbReference type="Proteomes" id="UP000197277"/>
    </source>
</evidence>
<evidence type="ECO:0000256" key="6">
    <source>
        <dbReference type="ARBA" id="ARBA00023316"/>
    </source>
</evidence>
<feature type="active site" description="Proton donor/acceptor" evidence="7">
    <location>
        <position position="401"/>
    </location>
</feature>
<name>A0A246FQC5_9BACT</name>
<evidence type="ECO:0000259" key="8">
    <source>
        <dbReference type="PROSITE" id="PS52029"/>
    </source>
</evidence>
<feature type="active site" description="Nucleophile" evidence="7">
    <location>
        <position position="420"/>
    </location>
</feature>
<accession>A0A246FQC5</accession>
<dbReference type="CDD" id="cd16913">
    <property type="entry name" value="YkuD_like"/>
    <property type="match status" value="1"/>
</dbReference>
<evidence type="ECO:0000256" key="7">
    <source>
        <dbReference type="PROSITE-ProRule" id="PRU01373"/>
    </source>
</evidence>
<comment type="pathway">
    <text evidence="1 7">Cell wall biogenesis; peptidoglycan biosynthesis.</text>
</comment>
<dbReference type="InterPro" id="IPR052905">
    <property type="entry name" value="LD-transpeptidase_YkuD-like"/>
</dbReference>
<gene>
    <name evidence="9" type="ORF">CDA63_05830</name>
</gene>
<dbReference type="GO" id="GO:0004180">
    <property type="term" value="F:carboxypeptidase activity"/>
    <property type="evidence" value="ECO:0007669"/>
    <property type="project" value="UniProtKB-ARBA"/>
</dbReference>
<evidence type="ECO:0000256" key="1">
    <source>
        <dbReference type="ARBA" id="ARBA00004752"/>
    </source>
</evidence>
<dbReference type="PROSITE" id="PS52029">
    <property type="entry name" value="LD_TPASE"/>
    <property type="match status" value="1"/>
</dbReference>
<dbReference type="GO" id="GO:0008360">
    <property type="term" value="P:regulation of cell shape"/>
    <property type="evidence" value="ECO:0007669"/>
    <property type="project" value="UniProtKB-UniRule"/>
</dbReference>
<dbReference type="Pfam" id="PF03734">
    <property type="entry name" value="YkuD"/>
    <property type="match status" value="1"/>
</dbReference>
<dbReference type="AlphaFoldDB" id="A0A246FQC5"/>
<dbReference type="InterPro" id="IPR038063">
    <property type="entry name" value="Transpep_catalytic_dom"/>
</dbReference>
<dbReference type="GO" id="GO:0071555">
    <property type="term" value="P:cell wall organization"/>
    <property type="evidence" value="ECO:0007669"/>
    <property type="project" value="UniProtKB-UniRule"/>
</dbReference>
<feature type="domain" description="L,D-TPase catalytic" evidence="8">
    <location>
        <begin position="269"/>
        <end position="444"/>
    </location>
</feature>
<dbReference type="EMBL" id="NIRR01000006">
    <property type="protein sequence ID" value="OWP63984.1"/>
    <property type="molecule type" value="Genomic_DNA"/>
</dbReference>
<keyword evidence="4 7" id="KW-0133">Cell shape</keyword>
<dbReference type="Proteomes" id="UP000197277">
    <property type="component" value="Unassembled WGS sequence"/>
</dbReference>
<evidence type="ECO:0000256" key="4">
    <source>
        <dbReference type="ARBA" id="ARBA00022960"/>
    </source>
</evidence>
<sequence length="503" mass="56003">MLRRAARFPVICFPHPHGPVQKHAVGLPALTAGWPLSRPGPAGQLPSGPLPTGSAEVRAQLRHLLRSDAESQPAADHLLGLKAGPAVRAFYAAPHNDAAYWVAETGWTPRAHEALRLLAQATDLGLPPARYGSPDLPRLPDSLRATATANPLGRAELRLTDALLRYLSDLQRGHLIAGTLTPLLTTDSLAAPAAAQQLHQALDAPNLSRALLALQPPARAYRLLQTAWQRALHASPLDSVRLMADTTAGFRRVALNLERLRWAAPTDSEYVVVNIPAYRLQVLKNEQVVLSQRVVVGKPEFATPTISSRIGVFVVAPEWRVPYSIAVREFLPELQRDPAYLADHHYRLYDGRGRLLNPWNINWKKITPETFVYAIRQRAGSYNALGNVVFYFSNRHAVFLHDTPSRNAFKRPERALSHGCVRVETPLKLADYLLRREGRARELPAMYRSIQAHQTQTYELRRSLPIYLRYYTCETDNGRLVFLPDIYSRDAQLAAALFAGLGQ</sequence>
<evidence type="ECO:0000256" key="5">
    <source>
        <dbReference type="ARBA" id="ARBA00022984"/>
    </source>
</evidence>
<dbReference type="PANTHER" id="PTHR41533">
    <property type="entry name" value="L,D-TRANSPEPTIDASE HI_1667-RELATED"/>
    <property type="match status" value="1"/>
</dbReference>
<keyword evidence="5 7" id="KW-0573">Peptidoglycan synthesis</keyword>
<dbReference type="InterPro" id="IPR045380">
    <property type="entry name" value="LD_TPept_scaffold_dom"/>
</dbReference>
<proteinExistence type="inferred from homology"/>
<evidence type="ECO:0000256" key="2">
    <source>
        <dbReference type="ARBA" id="ARBA00005992"/>
    </source>
</evidence>
<keyword evidence="10" id="KW-1185">Reference proteome</keyword>
<protein>
    <recommendedName>
        <fullName evidence="8">L,D-TPase catalytic domain-containing protein</fullName>
    </recommendedName>
</protein>
<dbReference type="GO" id="GO:0009252">
    <property type="term" value="P:peptidoglycan biosynthetic process"/>
    <property type="evidence" value="ECO:0007669"/>
    <property type="project" value="UniProtKB-UniPathway"/>
</dbReference>
<dbReference type="InterPro" id="IPR005490">
    <property type="entry name" value="LD_TPept_cat_dom"/>
</dbReference>
<keyword evidence="3" id="KW-0808">Transferase</keyword>
<comment type="caution">
    <text evidence="9">The sequence shown here is derived from an EMBL/GenBank/DDBJ whole genome shotgun (WGS) entry which is preliminary data.</text>
</comment>
<dbReference type="GO" id="GO:0016740">
    <property type="term" value="F:transferase activity"/>
    <property type="evidence" value="ECO:0007669"/>
    <property type="project" value="UniProtKB-KW"/>
</dbReference>
<dbReference type="Gene3D" id="2.40.440.10">
    <property type="entry name" value="L,D-transpeptidase catalytic domain-like"/>
    <property type="match status" value="1"/>
</dbReference>
<reference evidence="9 10" key="1">
    <citation type="submission" date="2017-06" db="EMBL/GenBank/DDBJ databases">
        <title>Hymenobacter amundsenii sp. nov. isolated from regoliths in Antarctica.</title>
        <authorList>
            <person name="Sedlacek I."/>
            <person name="Kralova S."/>
            <person name="Pantucek R."/>
            <person name="Svec P."/>
            <person name="Holochova P."/>
            <person name="Stankova E."/>
            <person name="Vrbovska V."/>
            <person name="Busse H.-J."/>
        </authorList>
    </citation>
    <scope>NUCLEOTIDE SEQUENCE [LARGE SCALE GENOMIC DNA]</scope>
    <source>
        <strain evidence="9 10">CCM 8682</strain>
    </source>
</reference>
<dbReference type="PANTHER" id="PTHR41533:SF2">
    <property type="entry name" value="BLR7131 PROTEIN"/>
    <property type="match status" value="1"/>
</dbReference>
<keyword evidence="6 7" id="KW-0961">Cell wall biogenesis/degradation</keyword>
<comment type="similarity">
    <text evidence="2">Belongs to the YkuD family.</text>
</comment>
<organism evidence="9 10">
    <name type="scientific">Hymenobacter amundsenii</name>
    <dbReference type="NCBI Taxonomy" id="2006685"/>
    <lineage>
        <taxon>Bacteria</taxon>
        <taxon>Pseudomonadati</taxon>
        <taxon>Bacteroidota</taxon>
        <taxon>Cytophagia</taxon>
        <taxon>Cytophagales</taxon>
        <taxon>Hymenobacteraceae</taxon>
        <taxon>Hymenobacter</taxon>
    </lineage>
</organism>
<dbReference type="OrthoDB" id="9778545at2"/>
<dbReference type="Pfam" id="PF20142">
    <property type="entry name" value="Scaffold"/>
    <property type="match status" value="1"/>
</dbReference>
<evidence type="ECO:0000313" key="9">
    <source>
        <dbReference type="EMBL" id="OWP63984.1"/>
    </source>
</evidence>
<evidence type="ECO:0000256" key="3">
    <source>
        <dbReference type="ARBA" id="ARBA00022679"/>
    </source>
</evidence>